<proteinExistence type="predicted"/>
<dbReference type="Gene3D" id="3.60.21.10">
    <property type="match status" value="1"/>
</dbReference>
<dbReference type="SUPFAM" id="SSF56300">
    <property type="entry name" value="Metallo-dependent phosphatases"/>
    <property type="match status" value="1"/>
</dbReference>
<dbReference type="Pfam" id="PF00149">
    <property type="entry name" value="Metallophos"/>
    <property type="match status" value="1"/>
</dbReference>
<dbReference type="GO" id="GO:0016791">
    <property type="term" value="F:phosphatase activity"/>
    <property type="evidence" value="ECO:0007669"/>
    <property type="project" value="TreeGrafter"/>
</dbReference>
<keyword evidence="3" id="KW-1185">Reference proteome</keyword>
<dbReference type="RefSeq" id="WP_090751514.1">
    <property type="nucleotide sequence ID" value="NZ_FNGE01000001.1"/>
</dbReference>
<dbReference type="AlphaFoldDB" id="A0A1G9C406"/>
<dbReference type="GO" id="GO:0005737">
    <property type="term" value="C:cytoplasm"/>
    <property type="evidence" value="ECO:0007669"/>
    <property type="project" value="TreeGrafter"/>
</dbReference>
<evidence type="ECO:0000313" key="2">
    <source>
        <dbReference type="EMBL" id="SDK46421.1"/>
    </source>
</evidence>
<accession>A0A1G9C406</accession>
<evidence type="ECO:0000259" key="1">
    <source>
        <dbReference type="Pfam" id="PF00149"/>
    </source>
</evidence>
<dbReference type="PANTHER" id="PTHR42850">
    <property type="entry name" value="METALLOPHOSPHOESTERASE"/>
    <property type="match status" value="1"/>
</dbReference>
<dbReference type="Proteomes" id="UP000199555">
    <property type="component" value="Unassembled WGS sequence"/>
</dbReference>
<dbReference type="GO" id="GO:0008803">
    <property type="term" value="F:bis(5'-nucleosyl)-tetraphosphatase (symmetrical) activity"/>
    <property type="evidence" value="ECO:0007669"/>
    <property type="project" value="TreeGrafter"/>
</dbReference>
<name>A0A1G9C406_9RHOB</name>
<dbReference type="STRING" id="525640.SAMN04487971_10188"/>
<evidence type="ECO:0000313" key="3">
    <source>
        <dbReference type="Proteomes" id="UP000199555"/>
    </source>
</evidence>
<dbReference type="OrthoDB" id="9807890at2"/>
<dbReference type="InterPro" id="IPR004843">
    <property type="entry name" value="Calcineurin-like_PHP"/>
</dbReference>
<dbReference type="EMBL" id="FNGE01000001">
    <property type="protein sequence ID" value="SDK46421.1"/>
    <property type="molecule type" value="Genomic_DNA"/>
</dbReference>
<feature type="domain" description="Calcineurin-like phosphoesterase" evidence="1">
    <location>
        <begin position="1"/>
        <end position="201"/>
    </location>
</feature>
<gene>
    <name evidence="2" type="ORF">SAMN04487971_10188</name>
</gene>
<dbReference type="InterPro" id="IPR050126">
    <property type="entry name" value="Ap4A_hydrolase"/>
</dbReference>
<protein>
    <submittedName>
        <fullName evidence="2">Serine/threonine protein phosphatase 1</fullName>
    </submittedName>
</protein>
<organism evidence="2 3">
    <name type="scientific">Paracoccus chinensis</name>
    <dbReference type="NCBI Taxonomy" id="525640"/>
    <lineage>
        <taxon>Bacteria</taxon>
        <taxon>Pseudomonadati</taxon>
        <taxon>Pseudomonadota</taxon>
        <taxon>Alphaproteobacteria</taxon>
        <taxon>Rhodobacterales</taxon>
        <taxon>Paracoccaceae</taxon>
        <taxon>Paracoccus</taxon>
    </lineage>
</organism>
<dbReference type="GO" id="GO:0110154">
    <property type="term" value="P:RNA decapping"/>
    <property type="evidence" value="ECO:0007669"/>
    <property type="project" value="TreeGrafter"/>
</dbReference>
<dbReference type="InterPro" id="IPR029052">
    <property type="entry name" value="Metallo-depent_PP-like"/>
</dbReference>
<dbReference type="PANTHER" id="PTHR42850:SF4">
    <property type="entry name" value="ZINC-DEPENDENT ENDOPOLYPHOSPHATASE"/>
    <property type="match status" value="1"/>
</dbReference>
<reference evidence="3" key="1">
    <citation type="submission" date="2016-10" db="EMBL/GenBank/DDBJ databases">
        <authorList>
            <person name="Varghese N."/>
            <person name="Submissions S."/>
        </authorList>
    </citation>
    <scope>NUCLEOTIDE SEQUENCE [LARGE SCALE GENOMIC DNA]</scope>
    <source>
        <strain evidence="3">CGMCC 1.7655</strain>
    </source>
</reference>
<sequence length="249" mass="27765">MRIYAIGDIHGQLERLREAHARILRDGGEEARIVHVGDLIDRGPDSRGVVELLMEGQARGRNWIVLKGNHDRALPNFLRDPRWIDPRAAERKDWIARDVGAGAALASWGIPDAARRPLEEVHAEAVAKVPQDHARWLLGLPAWYLSPLALFVHAGLRPGVDLCAQIEDDLLWIRKPFHDDRRDHGVLVVHGHTPIRQPTHYGNRVNIDSGAGHDGPLTAIRLDAQGVWVLGDGPPRPLRPSPSRMRNAT</sequence>